<gene>
    <name evidence="1" type="ORF">JBKA6_1355</name>
</gene>
<dbReference type="EMBL" id="AP014564">
    <property type="protein sequence ID" value="BAV95368.1"/>
    <property type="molecule type" value="Genomic_DNA"/>
</dbReference>
<reference evidence="1 2" key="1">
    <citation type="submission" date="2014-03" db="EMBL/GenBank/DDBJ databases">
        <title>complete genome sequence of Flavobacteriaceae bacterium JBKA-6.</title>
        <authorList>
            <person name="Takano T."/>
            <person name="Nakamura Y."/>
            <person name="Takuma S."/>
            <person name="Yasuike M."/>
            <person name="Matsuyama T."/>
            <person name="Sakai T."/>
            <person name="Fujiwara A."/>
            <person name="Kimoto K."/>
            <person name="Fukuda Y."/>
            <person name="Kondo H."/>
            <person name="Hirono I."/>
            <person name="Nakayasu C."/>
        </authorList>
    </citation>
    <scope>NUCLEOTIDE SEQUENCE [LARGE SCALE GENOMIC DNA]</scope>
    <source>
        <strain evidence="1 2">JBKA-6</strain>
    </source>
</reference>
<dbReference type="Proteomes" id="UP000243197">
    <property type="component" value="Chromosome"/>
</dbReference>
<proteinExistence type="predicted"/>
<dbReference type="InterPro" id="IPR025634">
    <property type="entry name" value="DUF4292"/>
</dbReference>
<dbReference type="Pfam" id="PF14125">
    <property type="entry name" value="DUF4292"/>
    <property type="match status" value="1"/>
</dbReference>
<dbReference type="KEGG" id="ise:JBKA6_1355"/>
<keyword evidence="2" id="KW-1185">Reference proteome</keyword>
<evidence type="ECO:0000313" key="2">
    <source>
        <dbReference type="Proteomes" id="UP000243197"/>
    </source>
</evidence>
<protein>
    <submittedName>
        <fullName evidence="1">Deoxyuridine 5'-triphosphate nucleotidohydrolase</fullName>
    </submittedName>
</protein>
<evidence type="ECO:0000313" key="1">
    <source>
        <dbReference type="EMBL" id="BAV95368.1"/>
    </source>
</evidence>
<sequence length="272" mass="31089">MLKLLLAVILFYACGSNKKESSKKIKSDKSTIALSRSAENTEEIDDLNKSMITFDELLFNTGKVITPKTLESSVSVSIKSKDTDMSLSLDMRLEKDSIIWLNYSLLGFPVFRAKITPDKISVMDRINQVHYETDFSYVEKILGIELKFNQLQSIVFGEPIFPFEREKTSLSADSNAYKVIDKSSLNKTVWFNSKTLKVIKQHVQDKNNRAIYLKNDEFSDYNSIVLPTSVSLTLKEDLINNTLVKLNFSTSGINKKFSFPYEVPKTYKRIVQ</sequence>
<dbReference type="AlphaFoldDB" id="A0A1J1ECX7"/>
<dbReference type="Gene3D" id="2.50.20.10">
    <property type="entry name" value="Lipoprotein localisation LolA/LolB/LppX"/>
    <property type="match status" value="1"/>
</dbReference>
<accession>A0A1J1ECX7</accession>
<name>A0A1J1ECX7_9FLAO</name>
<organism evidence="1 2">
    <name type="scientific">Ichthyobacterium seriolicida</name>
    <dbReference type="NCBI Taxonomy" id="242600"/>
    <lineage>
        <taxon>Bacteria</taxon>
        <taxon>Pseudomonadati</taxon>
        <taxon>Bacteroidota</taxon>
        <taxon>Flavobacteriia</taxon>
        <taxon>Flavobacteriales</taxon>
        <taxon>Ichthyobacteriaceae</taxon>
        <taxon>Ichthyobacterium</taxon>
    </lineage>
</organism>
<dbReference type="GO" id="GO:0016787">
    <property type="term" value="F:hydrolase activity"/>
    <property type="evidence" value="ECO:0007669"/>
    <property type="project" value="UniProtKB-KW"/>
</dbReference>
<keyword evidence="1" id="KW-0378">Hydrolase</keyword>